<dbReference type="Gene3D" id="1.25.40.10">
    <property type="entry name" value="Tetratricopeptide repeat domain"/>
    <property type="match status" value="9"/>
</dbReference>
<dbReference type="InterPro" id="IPR011990">
    <property type="entry name" value="TPR-like_helical_dom_sf"/>
</dbReference>
<dbReference type="Pfam" id="PF00515">
    <property type="entry name" value="TPR_1"/>
    <property type="match status" value="2"/>
</dbReference>
<dbReference type="SMART" id="SM00028">
    <property type="entry name" value="TPR"/>
    <property type="match status" value="24"/>
</dbReference>
<feature type="repeat" description="TPR" evidence="3">
    <location>
        <begin position="1332"/>
        <end position="1365"/>
    </location>
</feature>
<feature type="region of interest" description="Disordered" evidence="4">
    <location>
        <begin position="158"/>
        <end position="233"/>
    </location>
</feature>
<dbReference type="InterPro" id="IPR050498">
    <property type="entry name" value="Ycf3"/>
</dbReference>
<feature type="compositionally biased region" description="Polar residues" evidence="4">
    <location>
        <begin position="553"/>
        <end position="563"/>
    </location>
</feature>
<feature type="repeat" description="TPR" evidence="3">
    <location>
        <begin position="1162"/>
        <end position="1195"/>
    </location>
</feature>
<dbReference type="InterPro" id="IPR019734">
    <property type="entry name" value="TPR_rpt"/>
</dbReference>
<feature type="region of interest" description="Disordered" evidence="4">
    <location>
        <begin position="1"/>
        <end position="30"/>
    </location>
</feature>
<feature type="repeat" description="TPR" evidence="3">
    <location>
        <begin position="1683"/>
        <end position="1716"/>
    </location>
</feature>
<dbReference type="SUPFAM" id="SSF48452">
    <property type="entry name" value="TPR-like"/>
    <property type="match status" value="3"/>
</dbReference>
<gene>
    <name evidence="6" type="primary">TTC6</name>
</gene>
<dbReference type="PANTHER" id="PTHR44858:SF1">
    <property type="entry name" value="UDP-N-ACETYLGLUCOSAMINE--PEPTIDE N-ACETYLGLUCOSAMINYLTRANSFERASE SPINDLY-RELATED"/>
    <property type="match status" value="1"/>
</dbReference>
<sequence length="2132" mass="243269">MPPPPFRRLDLKSRRPTPNPAKWPLVTDFPGPGEGRTARHCYHLDSGAFQRSPHLQRSPRGRRAARNGLLVLVVVESASEHLESFVQRRSDIIHNNRNKVLRMARKHEHFGLSYLEELIIVKERENICKESRREFLKFKQELVSDCRNVNKALLEVTASGQSPQIQSKTRSPSLRSGNKHLSPEWDTSTVQKKVRIPSDIIEETIQTEDTGNQPKKSPKKQNSLDDKKKTFHSGKAILEHTTGSPGDEAEKMPVLIASLAGTTKQLTILKKPESLKPKSPKFPCAKLLFKTPLSMTKDSITTIKQLEQKILSQHVIPPIARASAADIDDTCSVISGSTEKSMNISEEVSEPNILSGIERSYSKKSSGSSSRKSVSECLEETLSESRVGPSKSLLKSFSFCKSQANLSISKFPSGIVSRSIDEIIESLKSTVPTPSDLRIKELLESLGQDYLIKIQKPSHIRKERGIEFVSPSVYQGVQLTPEDAVQLGQSKDVSLRKGSIFRKVQQEGEDYAVEDILRTRRRTSIFLRKYEGQVVPSEAAGVREYLAVEQNVPESKSISLQTQEEAHEVKKDTSRTEVPEVATDTSTEESDYVFKTFSQERRSIQESEDYSSTEAEQLQKSVAEEPNHLVHVTTEEKLEDFLSSDMDLMIQGRAFPKARPVEIQKSIEDPHYQQPVSLLSTWTTKIKDVDYPLIHLLCTTCPGFVLPTDLQLVSRVHHTIDKHGQNISLPPINFDCHNSEELFPATAALEEHIYRERIYNEGLPISVVCQCNQEDGIKVLPPRSPRSMPEWQRIAEFYVEKPQLKLLGKKVKLQPGSLKMFWTPAPHKFSAPLSVMKEILFSKYESNLVNGVIYEDFSIDLREKETGDYEDDFDNLFSNINANGRRGSFPELLLCETDTEDEDITYQHLMKRANSAPEMSTHRDKTAVKISADFKTTMEEIEIMGKHVPLVKMNDTVPEAEGSSLTPNLPKHFSPPKPFPDPEKVSEIILENVMKVPRGNLFEPQPAESVRVLDETALADECRKAGINSVSLGKLNIHHKFSIKVSRAVQHYRSPSLPCVLDFETFSKKRGKALEDPDYVWATLLWNQWFEELFVPIKKSDEDKQMSHRKLSEEKMEDAAKENELPNYVNPFLFDGKKEQLAQCEHEIERTTQEINKGCATAFNYCRRGAIYRKIGKMQAAMDDLEKAISMEPMLTNAYWHRHLIFLYQNKILPALEDLNFVIKCNKNYTDAYLSTAQIYKKQGNNHLAIINYTLALRCRPTDDEIYYKRGEVYEEEGDLIMAMEDYTKCLYYNPERTDARMKHGIYYFNKSSWAIAMNDFTSVINKDPKHAEARTYRGRTYIKQKQYKNAVEDLSAGIHLNPRNWVAFYHRGCILRKIDQKQSLQDLSVSVLLNHKYDNLGAYLHRGILYTELKQWILAIYDFQSALALDRTLKTAYVNIGLIMMLHMDQYFDAIRQFTEAIQVDPLDIRPYLCRAQAYQRVHDLRSSVKDINRAIHLYPNIPHLCLTRGQYLLQMKKFQLASFCIYQVAEMDKGSLGCSLVQEALVQSFCQNYNKAIECAIAATKNQPEPAMFSLLGKIQMKARKFKDALSSFNEGLVLLTGSDKLLPSTSEAAELYFLKGQCYMEQVFLLEACDAFTSAVRLYPRYADAFYQRGLCRMQLQQAKCILDFNKTLAVLPTHFQAYLSRAAYYGCKGRYSKAIMNCTEALKIEPQSVRGYLYRGVLKFYNRTYKHAVEDLTKAIDLDNVCILAYYNRAIAFQQLKDYENSLRDYGIVLLLETNKDIVLKVLINRALVYIEMKHYDFALEDFADVAMTEQKNKELFISIGLCYHRLKKYEEAVESFSKVLQLDPFFLDAYIGRGNAYLEYGHTEGARQALKDFLKAVHINPVCIKARLCLGYNLQALGKFQKAWTQFTAAICCDPSCHIAYDGRAIVCLQMGDTFAAFQDTNAALKITINAELLTNRGVINQFMGYLNCAMRDYQQAITVDPNYALAYFNAANIYFLNKQFSQANDYYTKALMLDSENESAFLNRAITNTLLRNFEEAKADFEKAICLSPFSAAIYFNKANLYSMLQQYEQAEEDISKALSIQPYDALMYKLRADIRGKMGLIKEAIADYKKAISIQELISSS</sequence>
<reference evidence="6" key="1">
    <citation type="submission" date="2025-08" db="UniProtKB">
        <authorList>
            <consortium name="RefSeq"/>
        </authorList>
    </citation>
    <scope>IDENTIFICATION</scope>
    <source>
        <tissue evidence="6">Liver</tissue>
    </source>
</reference>
<dbReference type="Pfam" id="PF13181">
    <property type="entry name" value="TPR_8"/>
    <property type="match status" value="4"/>
</dbReference>
<feature type="region of interest" description="Disordered" evidence="4">
    <location>
        <begin position="959"/>
        <end position="978"/>
    </location>
</feature>
<dbReference type="Proteomes" id="UP000695026">
    <property type="component" value="Unplaced"/>
</dbReference>
<feature type="repeat" description="TPR" evidence="3">
    <location>
        <begin position="1616"/>
        <end position="1649"/>
    </location>
</feature>
<evidence type="ECO:0000256" key="4">
    <source>
        <dbReference type="SAM" id="MobiDB-lite"/>
    </source>
</evidence>
<feature type="region of interest" description="Disordered" evidence="4">
    <location>
        <begin position="604"/>
        <end position="626"/>
    </location>
</feature>
<evidence type="ECO:0000256" key="3">
    <source>
        <dbReference type="PROSITE-ProRule" id="PRU00339"/>
    </source>
</evidence>
<organism evidence="5 6">
    <name type="scientific">Python bivittatus</name>
    <name type="common">Burmese python</name>
    <name type="synonym">Python molurus bivittatus</name>
    <dbReference type="NCBI Taxonomy" id="176946"/>
    <lineage>
        <taxon>Eukaryota</taxon>
        <taxon>Metazoa</taxon>
        <taxon>Chordata</taxon>
        <taxon>Craniata</taxon>
        <taxon>Vertebrata</taxon>
        <taxon>Euteleostomi</taxon>
        <taxon>Lepidosauria</taxon>
        <taxon>Squamata</taxon>
        <taxon>Bifurcata</taxon>
        <taxon>Unidentata</taxon>
        <taxon>Episquamata</taxon>
        <taxon>Toxicofera</taxon>
        <taxon>Serpentes</taxon>
        <taxon>Henophidia</taxon>
        <taxon>Pythonidae</taxon>
        <taxon>Python</taxon>
    </lineage>
</organism>
<evidence type="ECO:0000256" key="1">
    <source>
        <dbReference type="ARBA" id="ARBA00022737"/>
    </source>
</evidence>
<dbReference type="CTD" id="319089"/>
<dbReference type="OrthoDB" id="1658288at2759"/>
<evidence type="ECO:0000256" key="2">
    <source>
        <dbReference type="ARBA" id="ARBA00022803"/>
    </source>
</evidence>
<feature type="repeat" description="TPR" evidence="3">
    <location>
        <begin position="2062"/>
        <end position="2095"/>
    </location>
</feature>
<dbReference type="OMA" id="MLAICDF"/>
<feature type="repeat" description="TPR" evidence="3">
    <location>
        <begin position="1264"/>
        <end position="1297"/>
    </location>
</feature>
<dbReference type="PROSITE" id="PS50293">
    <property type="entry name" value="TPR_REGION"/>
    <property type="match status" value="1"/>
</dbReference>
<proteinExistence type="predicted"/>
<dbReference type="GeneID" id="112540903"/>
<keyword evidence="2 3" id="KW-0802">TPR repeat</keyword>
<dbReference type="SUPFAM" id="SSF81901">
    <property type="entry name" value="HCP-like"/>
    <property type="match status" value="1"/>
</dbReference>
<dbReference type="PANTHER" id="PTHR44858">
    <property type="entry name" value="TETRATRICOPEPTIDE REPEAT PROTEIN 6"/>
    <property type="match status" value="1"/>
</dbReference>
<feature type="repeat" description="TPR" evidence="3">
    <location>
        <begin position="1960"/>
        <end position="1993"/>
    </location>
</feature>
<accession>A0A9F5MS56</accession>
<dbReference type="RefSeq" id="XP_025023839.1">
    <property type="nucleotide sequence ID" value="XM_025168071.1"/>
</dbReference>
<feature type="compositionally biased region" description="Basic and acidic residues" evidence="4">
    <location>
        <begin position="564"/>
        <end position="578"/>
    </location>
</feature>
<feature type="repeat" description="TPR" evidence="3">
    <location>
        <begin position="1994"/>
        <end position="2027"/>
    </location>
</feature>
<feature type="region of interest" description="Disordered" evidence="4">
    <location>
        <begin position="553"/>
        <end position="589"/>
    </location>
</feature>
<feature type="compositionally biased region" description="Polar residues" evidence="4">
    <location>
        <begin position="158"/>
        <end position="176"/>
    </location>
</feature>
<dbReference type="PROSITE" id="PS50005">
    <property type="entry name" value="TPR"/>
    <property type="match status" value="9"/>
</dbReference>
<protein>
    <submittedName>
        <fullName evidence="6">Tetratricopeptide repeat protein 6</fullName>
    </submittedName>
</protein>
<keyword evidence="5" id="KW-1185">Reference proteome</keyword>
<evidence type="ECO:0000313" key="6">
    <source>
        <dbReference type="RefSeq" id="XP_025023839.1"/>
    </source>
</evidence>
<feature type="repeat" description="TPR" evidence="3">
    <location>
        <begin position="1822"/>
        <end position="1855"/>
    </location>
</feature>
<name>A0A9F5MS56_PYTBI</name>
<evidence type="ECO:0000313" key="5">
    <source>
        <dbReference type="Proteomes" id="UP000695026"/>
    </source>
</evidence>
<keyword evidence="1" id="KW-0677">Repeat</keyword>
<dbReference type="KEGG" id="pbi:112540903"/>